<sequence>MVEKFGIQQKICGIVSDNAINNLVMVKELKKQKWARFKGELQWVRCFAHVLNLVVQGILRPFGTQKGKNSAKKHNKSTSNDSDDSESGKDDTEGQIGFFQPSKEVSSGDEENDDESEVGSLDRGDPDDSEFLTLKDIENTSEEEES</sequence>
<evidence type="ECO:0000313" key="3">
    <source>
        <dbReference type="Proteomes" id="UP000054564"/>
    </source>
</evidence>
<evidence type="ECO:0000256" key="1">
    <source>
        <dbReference type="SAM" id="MobiDB-lite"/>
    </source>
</evidence>
<dbReference type="EMBL" id="AJIL01000031">
    <property type="protein sequence ID" value="KNF01267.1"/>
    <property type="molecule type" value="Genomic_DNA"/>
</dbReference>
<gene>
    <name evidence="2" type="ORF">PSTG_05624</name>
</gene>
<name>A0A0L0VPY0_9BASI</name>
<evidence type="ECO:0000313" key="2">
    <source>
        <dbReference type="EMBL" id="KNF01267.1"/>
    </source>
</evidence>
<dbReference type="InterPro" id="IPR012337">
    <property type="entry name" value="RNaseH-like_sf"/>
</dbReference>
<accession>A0A0L0VPY0</accession>
<feature type="region of interest" description="Disordered" evidence="1">
    <location>
        <begin position="63"/>
        <end position="146"/>
    </location>
</feature>
<keyword evidence="3" id="KW-1185">Reference proteome</keyword>
<feature type="compositionally biased region" description="Acidic residues" evidence="1">
    <location>
        <begin position="107"/>
        <end position="117"/>
    </location>
</feature>
<evidence type="ECO:0008006" key="4">
    <source>
        <dbReference type="Google" id="ProtNLM"/>
    </source>
</evidence>
<proteinExistence type="predicted"/>
<comment type="caution">
    <text evidence="2">The sequence shown here is derived from an EMBL/GenBank/DDBJ whole genome shotgun (WGS) entry which is preliminary data.</text>
</comment>
<protein>
    <recommendedName>
        <fullName evidence="4">DUF659 domain-containing protein</fullName>
    </recommendedName>
</protein>
<dbReference type="AlphaFoldDB" id="A0A0L0VPY0"/>
<organism evidence="2 3">
    <name type="scientific">Puccinia striiformis f. sp. tritici PST-78</name>
    <dbReference type="NCBI Taxonomy" id="1165861"/>
    <lineage>
        <taxon>Eukaryota</taxon>
        <taxon>Fungi</taxon>
        <taxon>Dikarya</taxon>
        <taxon>Basidiomycota</taxon>
        <taxon>Pucciniomycotina</taxon>
        <taxon>Pucciniomycetes</taxon>
        <taxon>Pucciniales</taxon>
        <taxon>Pucciniaceae</taxon>
        <taxon>Puccinia</taxon>
    </lineage>
</organism>
<dbReference type="Proteomes" id="UP000054564">
    <property type="component" value="Unassembled WGS sequence"/>
</dbReference>
<dbReference type="SUPFAM" id="SSF53098">
    <property type="entry name" value="Ribonuclease H-like"/>
    <property type="match status" value="1"/>
</dbReference>
<reference evidence="3" key="1">
    <citation type="submission" date="2014-03" db="EMBL/GenBank/DDBJ databases">
        <title>The Genome Sequence of Puccinia striiformis f. sp. tritici PST-78.</title>
        <authorList>
            <consortium name="The Broad Institute Genome Sequencing Platform"/>
            <person name="Cuomo C."/>
            <person name="Hulbert S."/>
            <person name="Chen X."/>
            <person name="Walker B."/>
            <person name="Young S.K."/>
            <person name="Zeng Q."/>
            <person name="Gargeya S."/>
            <person name="Fitzgerald M."/>
            <person name="Haas B."/>
            <person name="Abouelleil A."/>
            <person name="Alvarado L."/>
            <person name="Arachchi H.M."/>
            <person name="Berlin A.M."/>
            <person name="Chapman S.B."/>
            <person name="Goldberg J."/>
            <person name="Griggs A."/>
            <person name="Gujja S."/>
            <person name="Hansen M."/>
            <person name="Howarth C."/>
            <person name="Imamovic A."/>
            <person name="Larimer J."/>
            <person name="McCowan C."/>
            <person name="Montmayeur A."/>
            <person name="Murphy C."/>
            <person name="Neiman D."/>
            <person name="Pearson M."/>
            <person name="Priest M."/>
            <person name="Roberts A."/>
            <person name="Saif S."/>
            <person name="Shea T."/>
            <person name="Sisk P."/>
            <person name="Sykes S."/>
            <person name="Wortman J."/>
            <person name="Nusbaum C."/>
            <person name="Birren B."/>
        </authorList>
    </citation>
    <scope>NUCLEOTIDE SEQUENCE [LARGE SCALE GENOMIC DNA]</scope>
    <source>
        <strain evidence="3">race PST-78</strain>
    </source>
</reference>